<proteinExistence type="predicted"/>
<gene>
    <name evidence="1" type="ORF">NUH29_06820</name>
</gene>
<reference evidence="1 2" key="1">
    <citation type="submission" date="2022-08" db="EMBL/GenBank/DDBJ databases">
        <authorList>
            <person name="Li F."/>
        </authorList>
    </citation>
    <scope>NUCLEOTIDE SEQUENCE [LARGE SCALE GENOMIC DNA]</scope>
    <source>
        <strain evidence="1 2">10F1B-8-1</strain>
    </source>
</reference>
<name>A0ABT1ZEX0_9MICO</name>
<dbReference type="EMBL" id="JANTHX010000005">
    <property type="protein sequence ID" value="MCS0499260.1"/>
    <property type="molecule type" value="Genomic_DNA"/>
</dbReference>
<protein>
    <recommendedName>
        <fullName evidence="3">DUF559 domain-containing protein</fullName>
    </recommendedName>
</protein>
<dbReference type="RefSeq" id="WP_258798279.1">
    <property type="nucleotide sequence ID" value="NZ_JANTHX010000005.1"/>
</dbReference>
<evidence type="ECO:0000313" key="1">
    <source>
        <dbReference type="EMBL" id="MCS0499260.1"/>
    </source>
</evidence>
<keyword evidence="2" id="KW-1185">Reference proteome</keyword>
<dbReference type="Proteomes" id="UP001205337">
    <property type="component" value="Unassembled WGS sequence"/>
</dbReference>
<accession>A0ABT1ZEX0</accession>
<sequence>MEPLPRDLTARPFSVQEAAERGIPVSRLRRRGLRSPFPGVRMADGAVDDIEALCRAYAPRMTEGQYFSHLTAARMWGMWLPTRFNPDELLDVTVTDTARAPRLPGVRGHHVDPDRAAATTLRGLPVATPLETVRTLAPLLGLEALIVLLDGVRSRTGRLVSEEQLLFMLAKHRGQRGVRKLRAAFEASRPGVDSPRETTLRRGVVRAGLPEPEVNAIISRPGEPLRLGDLVLRAWRVVIEYEGDHHQSDRTTYVGDIARFEQLADDWSFVRVTREHLRDMPSVIARIVRARRH</sequence>
<organism evidence="1 2">
    <name type="scientific">Protaetiibacter mangrovi</name>
    <dbReference type="NCBI Taxonomy" id="2970926"/>
    <lineage>
        <taxon>Bacteria</taxon>
        <taxon>Bacillati</taxon>
        <taxon>Actinomycetota</taxon>
        <taxon>Actinomycetes</taxon>
        <taxon>Micrococcales</taxon>
        <taxon>Microbacteriaceae</taxon>
        <taxon>Protaetiibacter</taxon>
    </lineage>
</organism>
<comment type="caution">
    <text evidence="1">The sequence shown here is derived from an EMBL/GenBank/DDBJ whole genome shotgun (WGS) entry which is preliminary data.</text>
</comment>
<evidence type="ECO:0000313" key="2">
    <source>
        <dbReference type="Proteomes" id="UP001205337"/>
    </source>
</evidence>
<evidence type="ECO:0008006" key="3">
    <source>
        <dbReference type="Google" id="ProtNLM"/>
    </source>
</evidence>